<protein>
    <submittedName>
        <fullName evidence="1">Uncharacterized protein</fullName>
    </submittedName>
</protein>
<evidence type="ECO:0000313" key="2">
    <source>
        <dbReference type="Proteomes" id="UP000236497"/>
    </source>
</evidence>
<sequence>MSLDEIKNLLLTVTINVYHQWAETDADEYIVWAEDGESGAVHADNRKEIQILDVTVDVFTKHEYPDIITRLQNAFNEAKLPFELLSIQYETDTGYTHYEYLVQAVV</sequence>
<name>A0A0H5SIH7_HERHM</name>
<gene>
    <name evidence="1" type="ORF">HHT355_1390</name>
</gene>
<reference evidence="1 2" key="1">
    <citation type="submission" date="2015-06" db="EMBL/GenBank/DDBJ databases">
        <authorList>
            <person name="Wibberg Daniel"/>
        </authorList>
    </citation>
    <scope>NUCLEOTIDE SEQUENCE [LARGE SCALE GENOMIC DNA]</scope>
    <source>
        <strain evidence="1 2">T3/55T</strain>
    </source>
</reference>
<dbReference type="OrthoDB" id="2057564at2"/>
<organism evidence="1 2">
    <name type="scientific">Herbinix hemicellulosilytica</name>
    <dbReference type="NCBI Taxonomy" id="1564487"/>
    <lineage>
        <taxon>Bacteria</taxon>
        <taxon>Bacillati</taxon>
        <taxon>Bacillota</taxon>
        <taxon>Clostridia</taxon>
        <taxon>Lachnospirales</taxon>
        <taxon>Lachnospiraceae</taxon>
        <taxon>Herbinix</taxon>
    </lineage>
</organism>
<dbReference type="RefSeq" id="WP_103202686.1">
    <property type="nucleotide sequence ID" value="NZ_CVTD020000015.1"/>
</dbReference>
<dbReference type="Proteomes" id="UP000236497">
    <property type="component" value="Unassembled WGS sequence"/>
</dbReference>
<proteinExistence type="predicted"/>
<dbReference type="AlphaFoldDB" id="A0A0H5SIH7"/>
<dbReference type="EMBL" id="CVTD020000015">
    <property type="protein sequence ID" value="CRZ34591.1"/>
    <property type="molecule type" value="Genomic_DNA"/>
</dbReference>
<accession>A0A0H5SIH7</accession>
<evidence type="ECO:0000313" key="1">
    <source>
        <dbReference type="EMBL" id="CRZ34591.1"/>
    </source>
</evidence>
<keyword evidence="2" id="KW-1185">Reference proteome</keyword>